<dbReference type="PANTHER" id="PTHR16950:SF16">
    <property type="entry name" value="ZINC TRANSPORTER ZIP13"/>
    <property type="match status" value="1"/>
</dbReference>
<proteinExistence type="predicted"/>
<gene>
    <name evidence="7" type="ORF">SPHA_64844</name>
</gene>
<evidence type="ECO:0000256" key="4">
    <source>
        <dbReference type="ARBA" id="ARBA00023136"/>
    </source>
</evidence>
<evidence type="ECO:0000313" key="7">
    <source>
        <dbReference type="EMBL" id="CAE1313758.1"/>
    </source>
</evidence>
<dbReference type="PANTHER" id="PTHR16950">
    <property type="entry name" value="ZINC TRANSPORTER SLC39A7 HISTIDINE-RICH MEMBRANE PROTEIN KE4"/>
    <property type="match status" value="1"/>
</dbReference>
<evidence type="ECO:0000313" key="8">
    <source>
        <dbReference type="Proteomes" id="UP000597762"/>
    </source>
</evidence>
<name>A0A812DZ02_ACAPH</name>
<organism evidence="7 8">
    <name type="scientific">Acanthosepion pharaonis</name>
    <name type="common">Pharaoh cuttlefish</name>
    <name type="synonym">Sepia pharaonis</name>
    <dbReference type="NCBI Taxonomy" id="158019"/>
    <lineage>
        <taxon>Eukaryota</taxon>
        <taxon>Metazoa</taxon>
        <taxon>Spiralia</taxon>
        <taxon>Lophotrochozoa</taxon>
        <taxon>Mollusca</taxon>
        <taxon>Cephalopoda</taxon>
        <taxon>Coleoidea</taxon>
        <taxon>Decapodiformes</taxon>
        <taxon>Sepiida</taxon>
        <taxon>Sepiina</taxon>
        <taxon>Sepiidae</taxon>
        <taxon>Acanthosepion</taxon>
    </lineage>
</organism>
<sequence>MWKLLRIEPLFTNYLFSFLSAGYNKLKLFLSFAVGGLLGDVFLHLLPEAWSHVNTSEDFMWIGKCILVGILLFLIIEKFMGEQNAESKEVESSDPVTEKTLNESSTNEHKVNHTSSKCLDGHSCHNLTQRNSQICQTPKHDDVSKVDKLKKNESSENKNDTNKENIQISGYLNLFANCVDNFTHGLAIAGSYLVSRKVGIITTIAILLHEIPHEVGDFAILLRAGFNRWKAAKAQLLTATGGLLGAFTALTAESAEEAGVKTAWILPFTAGGFIYIALVTIVPELVKEDDLKQSLYQVVCIGAGIFCMLLVTLVFE</sequence>
<accession>A0A812DZ02</accession>
<comment type="caution">
    <text evidence="7">The sequence shown here is derived from an EMBL/GenBank/DDBJ whole genome shotgun (WGS) entry which is preliminary data.</text>
</comment>
<evidence type="ECO:0000256" key="2">
    <source>
        <dbReference type="ARBA" id="ARBA00022692"/>
    </source>
</evidence>
<dbReference type="GO" id="GO:0006882">
    <property type="term" value="P:intracellular zinc ion homeostasis"/>
    <property type="evidence" value="ECO:0007669"/>
    <property type="project" value="TreeGrafter"/>
</dbReference>
<dbReference type="OrthoDB" id="200954at2759"/>
<dbReference type="GO" id="GO:0005385">
    <property type="term" value="F:zinc ion transmembrane transporter activity"/>
    <property type="evidence" value="ECO:0007669"/>
    <property type="project" value="TreeGrafter"/>
</dbReference>
<evidence type="ECO:0000256" key="1">
    <source>
        <dbReference type="ARBA" id="ARBA00004141"/>
    </source>
</evidence>
<evidence type="ECO:0000256" key="5">
    <source>
        <dbReference type="SAM" id="MobiDB-lite"/>
    </source>
</evidence>
<protein>
    <submittedName>
        <fullName evidence="7">SLC39A13</fullName>
    </submittedName>
</protein>
<feature type="transmembrane region" description="Helical" evidence="6">
    <location>
        <begin position="264"/>
        <end position="283"/>
    </location>
</feature>
<dbReference type="AlphaFoldDB" id="A0A812DZ02"/>
<evidence type="ECO:0000256" key="3">
    <source>
        <dbReference type="ARBA" id="ARBA00022989"/>
    </source>
</evidence>
<keyword evidence="2 6" id="KW-0812">Transmembrane</keyword>
<keyword evidence="3 6" id="KW-1133">Transmembrane helix</keyword>
<keyword evidence="8" id="KW-1185">Reference proteome</keyword>
<reference evidence="7" key="1">
    <citation type="submission" date="2021-01" db="EMBL/GenBank/DDBJ databases">
        <authorList>
            <person name="Li R."/>
            <person name="Bekaert M."/>
        </authorList>
    </citation>
    <scope>NUCLEOTIDE SEQUENCE</scope>
    <source>
        <strain evidence="7">Farmed</strain>
    </source>
</reference>
<dbReference type="Pfam" id="PF02535">
    <property type="entry name" value="Zip"/>
    <property type="match status" value="1"/>
</dbReference>
<keyword evidence="4 6" id="KW-0472">Membrane</keyword>
<dbReference type="Proteomes" id="UP000597762">
    <property type="component" value="Unassembled WGS sequence"/>
</dbReference>
<feature type="region of interest" description="Disordered" evidence="5">
    <location>
        <begin position="87"/>
        <end position="114"/>
    </location>
</feature>
<evidence type="ECO:0000256" key="6">
    <source>
        <dbReference type="SAM" id="Phobius"/>
    </source>
</evidence>
<dbReference type="EMBL" id="CAHIKZ030004677">
    <property type="protein sequence ID" value="CAE1313758.1"/>
    <property type="molecule type" value="Genomic_DNA"/>
</dbReference>
<feature type="transmembrane region" description="Helical" evidence="6">
    <location>
        <begin position="59"/>
        <end position="76"/>
    </location>
</feature>
<feature type="compositionally biased region" description="Basic and acidic residues" evidence="5">
    <location>
        <begin position="87"/>
        <end position="111"/>
    </location>
</feature>
<dbReference type="GO" id="GO:0016020">
    <property type="term" value="C:membrane"/>
    <property type="evidence" value="ECO:0007669"/>
    <property type="project" value="UniProtKB-SubCell"/>
</dbReference>
<dbReference type="InterPro" id="IPR003689">
    <property type="entry name" value="ZIP"/>
</dbReference>
<comment type="subcellular location">
    <subcellularLocation>
        <location evidence="1">Membrane</location>
        <topology evidence="1">Multi-pass membrane protein</topology>
    </subcellularLocation>
</comment>
<feature type="transmembrane region" description="Helical" evidence="6">
    <location>
        <begin position="295"/>
        <end position="315"/>
    </location>
</feature>